<evidence type="ECO:0000256" key="4">
    <source>
        <dbReference type="SAM" id="SignalP"/>
    </source>
</evidence>
<dbReference type="FunFam" id="1.10.238.20:FF:000001">
    <property type="entry name" value="General odorant-binding protein lush"/>
    <property type="match status" value="1"/>
</dbReference>
<accession>A0A067XN17</accession>
<proteinExistence type="evidence at transcript level"/>
<dbReference type="InterPro" id="IPR036728">
    <property type="entry name" value="PBP_GOBP_sf"/>
</dbReference>
<dbReference type="PANTHER" id="PTHR21364:SF2">
    <property type="entry name" value="GENERAL ODORANT-BINDING PROTEIN 19A"/>
    <property type="match status" value="1"/>
</dbReference>
<dbReference type="GO" id="GO:0005549">
    <property type="term" value="F:odorant binding"/>
    <property type="evidence" value="ECO:0007669"/>
    <property type="project" value="InterPro"/>
</dbReference>
<dbReference type="EMBL" id="KC663687">
    <property type="protein sequence ID" value="AGO81741.1"/>
    <property type="molecule type" value="mRNA"/>
</dbReference>
<feature type="chain" id="PRO_5007371520" evidence="4">
    <location>
        <begin position="22"/>
        <end position="137"/>
    </location>
</feature>
<keyword evidence="4" id="KW-0732">Signal</keyword>
<keyword evidence="3" id="KW-0964">Secreted</keyword>
<comment type="subcellular location">
    <subcellularLocation>
        <location evidence="1">Secreted</location>
    </subcellularLocation>
</comment>
<reference evidence="5" key="2">
    <citation type="submission" date="2013-02" db="EMBL/GenBank/DDBJ databases">
        <authorList>
            <person name="Zhou S.S."/>
            <person name="Wang M.Q."/>
        </authorList>
    </citation>
    <scope>NUCLEOTIDE SEQUENCE</scope>
</reference>
<dbReference type="GO" id="GO:0007608">
    <property type="term" value="P:sensory perception of smell"/>
    <property type="evidence" value="ECO:0007669"/>
    <property type="project" value="UniProtKB-ARBA"/>
</dbReference>
<dbReference type="PANTHER" id="PTHR21364">
    <property type="entry name" value="GENERAL ODORANT-BINDING PROTEIN 19A"/>
    <property type="match status" value="1"/>
</dbReference>
<evidence type="ECO:0000256" key="3">
    <source>
        <dbReference type="ARBA" id="ARBA00022525"/>
    </source>
</evidence>
<dbReference type="SUPFAM" id="SSF47565">
    <property type="entry name" value="Insect pheromone/odorant-binding proteins"/>
    <property type="match status" value="1"/>
</dbReference>
<organism evidence="5">
    <name type="scientific">Nilaparvata lugens</name>
    <name type="common">Brown planthopper</name>
    <dbReference type="NCBI Taxonomy" id="108931"/>
    <lineage>
        <taxon>Eukaryota</taxon>
        <taxon>Metazoa</taxon>
        <taxon>Ecdysozoa</taxon>
        <taxon>Arthropoda</taxon>
        <taxon>Hexapoda</taxon>
        <taxon>Insecta</taxon>
        <taxon>Pterygota</taxon>
        <taxon>Neoptera</taxon>
        <taxon>Paraneoptera</taxon>
        <taxon>Hemiptera</taxon>
        <taxon>Auchenorrhyncha</taxon>
        <taxon>Fulgoroidea</taxon>
        <taxon>Delphacidae</taxon>
        <taxon>Delphacinae</taxon>
        <taxon>Nilaparvata</taxon>
    </lineage>
</organism>
<evidence type="ECO:0000313" key="6">
    <source>
        <dbReference type="EMBL" id="AGZ04898.1"/>
    </source>
</evidence>
<evidence type="ECO:0000256" key="1">
    <source>
        <dbReference type="ARBA" id="ARBA00004613"/>
    </source>
</evidence>
<protein>
    <submittedName>
        <fullName evidence="6">Odorant binding protein 7</fullName>
    </submittedName>
    <submittedName>
        <fullName evidence="5">Odorant-bindingn protein 8</fullName>
    </submittedName>
</protein>
<dbReference type="EMBL" id="KC516723">
    <property type="protein sequence ID" value="AGZ04898.1"/>
    <property type="molecule type" value="mRNA"/>
</dbReference>
<evidence type="ECO:0000256" key="2">
    <source>
        <dbReference type="ARBA" id="ARBA00008098"/>
    </source>
</evidence>
<dbReference type="CDD" id="cd23992">
    <property type="entry name" value="PBP_GOBP"/>
    <property type="match status" value="1"/>
</dbReference>
<dbReference type="OrthoDB" id="5978988at2759"/>
<dbReference type="SMR" id="A0A067XN17"/>
<gene>
    <name evidence="6" type="primary">obp7</name>
</gene>
<reference evidence="6" key="1">
    <citation type="submission" date="2013-01" db="EMBL/GenBank/DDBJ databases">
        <title>Comparative analysis of odorant-binding protein and chemosensory protein genes in three rice planthoppers, Nilaparvata lugens (Stal), Laodelphax striatellus (Fallen) and Sogatella furcifera (Horvath).</title>
        <authorList>
            <person name="Zhou W."/>
            <person name="Qian P."/>
            <person name="Zhou X."/>
            <person name="Zhu Z."/>
        </authorList>
    </citation>
    <scope>NUCLEOTIDE SEQUENCE</scope>
</reference>
<sequence length="137" mass="15092">MLLEVCRFSVFLIALFATVNGRFTEEEKQLMNQVHSQCISETGTSEDLVTKATTGDFADDDNLKCYVKCIWSTLTVMDDEGNFDVGVLEVMLPADMKDTVMKAMNACTGVGGATPCEKAFAMTKCLYKEAPSDFFLP</sequence>
<evidence type="ECO:0000313" key="5">
    <source>
        <dbReference type="EMBL" id="AGO81741.1"/>
    </source>
</evidence>
<dbReference type="Gene3D" id="1.10.238.20">
    <property type="entry name" value="Pheromone/general odorant binding protein domain"/>
    <property type="match status" value="1"/>
</dbReference>
<feature type="signal peptide" evidence="4">
    <location>
        <begin position="1"/>
        <end position="21"/>
    </location>
</feature>
<dbReference type="AlphaFoldDB" id="A0A067XN17"/>
<name>A0A067XN17_NILLU</name>
<dbReference type="InterPro" id="IPR006170">
    <property type="entry name" value="PBP/GOBP"/>
</dbReference>
<dbReference type="Pfam" id="PF01395">
    <property type="entry name" value="PBP_GOBP"/>
    <property type="match status" value="1"/>
</dbReference>
<dbReference type="SMART" id="SM00708">
    <property type="entry name" value="PhBP"/>
    <property type="match status" value="1"/>
</dbReference>
<dbReference type="GO" id="GO:0005576">
    <property type="term" value="C:extracellular region"/>
    <property type="evidence" value="ECO:0007669"/>
    <property type="project" value="UniProtKB-SubCell"/>
</dbReference>
<comment type="similarity">
    <text evidence="2">Belongs to the PBP/GOBP family.</text>
</comment>